<sequence length="312" mass="34209">MCKTKASLDLKQLEYFVNVAELESVTRASILLGITQPSLSRQIRLLEVELRQTLLIRNGRGVQPTEAGALLVKHARAMLLQAERARREVKELRGVPTGRVTIGMPSSVSRFLSTPLAFAFQARFPNAGLSILEGQTYIMEWLSMGRVDLGVLINPQPLPHMDLVTLLTEPLYLVSANESPEGSDLFGPPVHLKDLANFNLLLPSRPHAIRIFLESQLSRFGLKLEVAWELDAFSSMLGLVRKGFGHGVMPESVFRGDEMRSQYVLRPIVEPDLISTVAVATNSARPLSPLAAGVIALMQEIVGEDGSTGIGH</sequence>
<dbReference type="SUPFAM" id="SSF53850">
    <property type="entry name" value="Periplasmic binding protein-like II"/>
    <property type="match status" value="1"/>
</dbReference>
<dbReference type="InterPro" id="IPR005119">
    <property type="entry name" value="LysR_subst-bd"/>
</dbReference>
<dbReference type="Gene3D" id="1.10.10.10">
    <property type="entry name" value="Winged helix-like DNA-binding domain superfamily/Winged helix DNA-binding domain"/>
    <property type="match status" value="1"/>
</dbReference>
<gene>
    <name evidence="7" type="ORF">LPB72_01780</name>
</gene>
<dbReference type="PRINTS" id="PR00039">
    <property type="entry name" value="HTHLYSR"/>
</dbReference>
<dbReference type="SUPFAM" id="SSF46785">
    <property type="entry name" value="Winged helix' DNA-binding domain"/>
    <property type="match status" value="1"/>
</dbReference>
<keyword evidence="5" id="KW-0804">Transcription</keyword>
<evidence type="ECO:0000256" key="3">
    <source>
        <dbReference type="ARBA" id="ARBA00023125"/>
    </source>
</evidence>
<evidence type="ECO:0000313" key="8">
    <source>
        <dbReference type="Proteomes" id="UP000185657"/>
    </source>
</evidence>
<protein>
    <recommendedName>
        <fullName evidence="6">HTH lysR-type domain-containing protein</fullName>
    </recommendedName>
</protein>
<dbReference type="Proteomes" id="UP000185657">
    <property type="component" value="Unassembled WGS sequence"/>
</dbReference>
<comment type="caution">
    <text evidence="7">The sequence shown here is derived from an EMBL/GenBank/DDBJ whole genome shotgun (WGS) entry which is preliminary data.</text>
</comment>
<name>A0ABX2UDE0_9BURK</name>
<dbReference type="InterPro" id="IPR036388">
    <property type="entry name" value="WH-like_DNA-bd_sf"/>
</dbReference>
<dbReference type="EMBL" id="LVWD01000001">
    <property type="protein sequence ID" value="OAD44242.1"/>
    <property type="molecule type" value="Genomic_DNA"/>
</dbReference>
<reference evidence="7 8" key="1">
    <citation type="submission" date="2016-02" db="EMBL/GenBank/DDBJ databases">
        <title>Draft genome sequence of Hydrogenophaga sp. LPB0072.</title>
        <authorList>
            <person name="Shin S.-K."/>
            <person name="Yi H."/>
        </authorList>
    </citation>
    <scope>NUCLEOTIDE SEQUENCE [LARGE SCALE GENOMIC DNA]</scope>
    <source>
        <strain evidence="7 8">LPB0072</strain>
    </source>
</reference>
<dbReference type="Pfam" id="PF00126">
    <property type="entry name" value="HTH_1"/>
    <property type="match status" value="1"/>
</dbReference>
<dbReference type="InterPro" id="IPR036390">
    <property type="entry name" value="WH_DNA-bd_sf"/>
</dbReference>
<evidence type="ECO:0000256" key="4">
    <source>
        <dbReference type="ARBA" id="ARBA00023159"/>
    </source>
</evidence>
<keyword evidence="4" id="KW-0010">Activator</keyword>
<keyword evidence="2" id="KW-0805">Transcription regulation</keyword>
<evidence type="ECO:0000256" key="5">
    <source>
        <dbReference type="ARBA" id="ARBA00023163"/>
    </source>
</evidence>
<feature type="domain" description="HTH lysR-type" evidence="6">
    <location>
        <begin position="8"/>
        <end position="65"/>
    </location>
</feature>
<evidence type="ECO:0000259" key="6">
    <source>
        <dbReference type="PROSITE" id="PS50931"/>
    </source>
</evidence>
<dbReference type="Pfam" id="PF03466">
    <property type="entry name" value="LysR_substrate"/>
    <property type="match status" value="1"/>
</dbReference>
<evidence type="ECO:0000256" key="1">
    <source>
        <dbReference type="ARBA" id="ARBA00009437"/>
    </source>
</evidence>
<dbReference type="PANTHER" id="PTHR30293:SF0">
    <property type="entry name" value="NITROGEN ASSIMILATION REGULATORY PROTEIN NAC"/>
    <property type="match status" value="1"/>
</dbReference>
<organism evidence="7 8">
    <name type="scientific">Hydrogenophaga crassostreae</name>
    <dbReference type="NCBI Taxonomy" id="1763535"/>
    <lineage>
        <taxon>Bacteria</taxon>
        <taxon>Pseudomonadati</taxon>
        <taxon>Pseudomonadota</taxon>
        <taxon>Betaproteobacteria</taxon>
        <taxon>Burkholderiales</taxon>
        <taxon>Comamonadaceae</taxon>
        <taxon>Hydrogenophaga</taxon>
    </lineage>
</organism>
<keyword evidence="8" id="KW-1185">Reference proteome</keyword>
<evidence type="ECO:0000256" key="2">
    <source>
        <dbReference type="ARBA" id="ARBA00023015"/>
    </source>
</evidence>
<comment type="similarity">
    <text evidence="1">Belongs to the LysR transcriptional regulatory family.</text>
</comment>
<dbReference type="InterPro" id="IPR000847">
    <property type="entry name" value="LysR_HTH_N"/>
</dbReference>
<evidence type="ECO:0000313" key="7">
    <source>
        <dbReference type="EMBL" id="OAD44242.1"/>
    </source>
</evidence>
<dbReference type="PROSITE" id="PS50931">
    <property type="entry name" value="HTH_LYSR"/>
    <property type="match status" value="1"/>
</dbReference>
<proteinExistence type="inferred from homology"/>
<keyword evidence="3" id="KW-0238">DNA-binding</keyword>
<dbReference type="Gene3D" id="3.40.190.290">
    <property type="match status" value="1"/>
</dbReference>
<accession>A0ABX2UDE0</accession>
<dbReference type="PANTHER" id="PTHR30293">
    <property type="entry name" value="TRANSCRIPTIONAL REGULATORY PROTEIN NAC-RELATED"/>
    <property type="match status" value="1"/>
</dbReference>